<dbReference type="STRING" id="94624.Bpet3864"/>
<feature type="region of interest" description="Disordered" evidence="1">
    <location>
        <begin position="61"/>
        <end position="81"/>
    </location>
</feature>
<evidence type="ECO:0008006" key="4">
    <source>
        <dbReference type="Google" id="ProtNLM"/>
    </source>
</evidence>
<proteinExistence type="predicted"/>
<evidence type="ECO:0000313" key="2">
    <source>
        <dbReference type="EMBL" id="CAP44209.1"/>
    </source>
</evidence>
<reference evidence="2 3" key="1">
    <citation type="journal article" date="2008" name="BMC Genomics">
        <title>The missing link: Bordetella petrii is endowed with both the metabolic versatility of environmental bacteria and virulence traits of pathogenic Bordetellae.</title>
        <authorList>
            <person name="Gross R."/>
            <person name="Guzman C.A."/>
            <person name="Sebaihia M."/>
            <person name="Martins Dos Santos V.A."/>
            <person name="Pieper D.H."/>
            <person name="Koebnik R."/>
            <person name="Lechner M."/>
            <person name="Bartels D."/>
            <person name="Buhrmester J."/>
            <person name="Choudhuri J.V."/>
            <person name="Ebensen T."/>
            <person name="Gaigalat L."/>
            <person name="Herrmann S."/>
            <person name="Khachane A.N."/>
            <person name="Larisch C."/>
            <person name="Link S."/>
            <person name="Linke B."/>
            <person name="Meyer F."/>
            <person name="Mormann S."/>
            <person name="Nakunst D."/>
            <person name="Rueckert C."/>
            <person name="Schneiker-Bekel S."/>
            <person name="Schulze K."/>
            <person name="Vorhoelter F.J."/>
            <person name="Yevsa T."/>
            <person name="Engle J.T."/>
            <person name="Goldman W.E."/>
            <person name="Puehler A."/>
            <person name="Goebel U.B."/>
            <person name="Goesmann A."/>
            <person name="Bloecker H."/>
            <person name="Kaiser O."/>
            <person name="Martinez-Arias R."/>
        </authorList>
    </citation>
    <scope>NUCLEOTIDE SEQUENCE [LARGE SCALE GENOMIC DNA]</scope>
    <source>
        <strain evidence="3">ATCC BAA-461 / DSM 12804 / CCUG 43448 / CIP 107267 / Se-1111R</strain>
    </source>
</reference>
<dbReference type="KEGG" id="bpt:Bpet3864"/>
<evidence type="ECO:0000313" key="3">
    <source>
        <dbReference type="Proteomes" id="UP000001225"/>
    </source>
</evidence>
<evidence type="ECO:0000256" key="1">
    <source>
        <dbReference type="SAM" id="MobiDB-lite"/>
    </source>
</evidence>
<keyword evidence="3" id="KW-1185">Reference proteome</keyword>
<dbReference type="AlphaFoldDB" id="A9I3S4"/>
<dbReference type="Pfam" id="PF11445">
    <property type="entry name" value="DUF2894"/>
    <property type="match status" value="1"/>
</dbReference>
<dbReference type="InterPro" id="IPR021549">
    <property type="entry name" value="DUF2894"/>
</dbReference>
<name>A9I3S4_BORPD</name>
<dbReference type="eggNOG" id="ENOG5031XRK">
    <property type="taxonomic scope" value="Bacteria"/>
</dbReference>
<protein>
    <recommendedName>
        <fullName evidence="4">DUF2894 domain-containing protein</fullName>
    </recommendedName>
</protein>
<organism evidence="2 3">
    <name type="scientific">Bordetella petrii (strain ATCC BAA-461 / DSM 12804 / CCUG 43448 / CIP 107267 / Se-1111R)</name>
    <dbReference type="NCBI Taxonomy" id="340100"/>
    <lineage>
        <taxon>Bacteria</taxon>
        <taxon>Pseudomonadati</taxon>
        <taxon>Pseudomonadota</taxon>
        <taxon>Betaproteobacteria</taxon>
        <taxon>Burkholderiales</taxon>
        <taxon>Alcaligenaceae</taxon>
        <taxon>Bordetella</taxon>
    </lineage>
</organism>
<dbReference type="EMBL" id="AM902716">
    <property type="protein sequence ID" value="CAP44209.1"/>
    <property type="molecule type" value="Genomic_DNA"/>
</dbReference>
<sequence length="210" mass="22841">MADSGTADIQAMLDAWRERGADRVDPPRFQLIAALAGRAARQQGEARRMLDARLAELARQYEAQAASTPDDEPAPQAAAPAASAGLGSLLHYIESGVAADAPAHADTRARRRGAYPELDLLDYFQATWARLSTDRQLRQSQEQVHENAGPLNSNHLVHRALSLMREESPGYLHQFLSYLDALSWVDQLNNNGALAAKPAPRAKKGGRGAR</sequence>
<accession>A9I3S4</accession>
<dbReference type="Proteomes" id="UP000001225">
    <property type="component" value="Chromosome"/>
</dbReference>
<gene>
    <name evidence="2" type="ordered locus">Bpet3864</name>
</gene>